<evidence type="ECO:0000313" key="5">
    <source>
        <dbReference type="EnsemblPlants" id="QL02p101788:mrna"/>
    </source>
</evidence>
<evidence type="ECO:0008006" key="7">
    <source>
        <dbReference type="Google" id="ProtNLM"/>
    </source>
</evidence>
<dbReference type="InterPro" id="IPR044628">
    <property type="entry name" value="EF-1-gamma_plant"/>
</dbReference>
<dbReference type="Gene3D" id="3.40.30.10">
    <property type="entry name" value="Glutaredoxin"/>
    <property type="match status" value="1"/>
</dbReference>
<evidence type="ECO:0000313" key="6">
    <source>
        <dbReference type="Proteomes" id="UP000594261"/>
    </source>
</evidence>
<dbReference type="InterPro" id="IPR001662">
    <property type="entry name" value="EF1B_G_C"/>
</dbReference>
<feature type="region of interest" description="Disordered" evidence="2">
    <location>
        <begin position="146"/>
        <end position="170"/>
    </location>
</feature>
<reference evidence="5" key="2">
    <citation type="submission" date="2021-01" db="UniProtKB">
        <authorList>
            <consortium name="EnsemblPlants"/>
        </authorList>
    </citation>
    <scope>IDENTIFICATION</scope>
</reference>
<reference evidence="6" key="1">
    <citation type="journal article" date="2016" name="G3 (Bethesda)">
        <title>First Draft Assembly and Annotation of the Genome of a California Endemic Oak Quercus lobata Nee (Fagaceae).</title>
        <authorList>
            <person name="Sork V.L."/>
            <person name="Fitz-Gibbon S.T."/>
            <person name="Puiu D."/>
            <person name="Crepeau M."/>
            <person name="Gugger P.F."/>
            <person name="Sherman R."/>
            <person name="Stevens K."/>
            <person name="Langley C.H."/>
            <person name="Pellegrini M."/>
            <person name="Salzberg S.L."/>
        </authorList>
    </citation>
    <scope>NUCLEOTIDE SEQUENCE [LARGE SCALE GENOMIC DNA]</scope>
    <source>
        <strain evidence="6">cv. SW786</strain>
    </source>
</reference>
<dbReference type="SMART" id="SM01183">
    <property type="entry name" value="EF1G"/>
    <property type="match status" value="1"/>
</dbReference>
<dbReference type="Gene3D" id="1.20.1050.10">
    <property type="match status" value="1"/>
</dbReference>
<accession>A0A7N2L328</accession>
<feature type="compositionally biased region" description="Basic and acidic residues" evidence="2">
    <location>
        <begin position="154"/>
        <end position="170"/>
    </location>
</feature>
<keyword evidence="1" id="KW-0648">Protein biosynthesis</keyword>
<proteinExistence type="predicted"/>
<dbReference type="GO" id="GO:0003746">
    <property type="term" value="F:translation elongation factor activity"/>
    <property type="evidence" value="ECO:0007669"/>
    <property type="project" value="UniProtKB-UniRule"/>
</dbReference>
<dbReference type="InterPro" id="IPR036249">
    <property type="entry name" value="Thioredoxin-like_sf"/>
</dbReference>
<dbReference type="Pfam" id="PF02798">
    <property type="entry name" value="GST_N"/>
    <property type="match status" value="1"/>
</dbReference>
<dbReference type="Gramene" id="QL02p101788:mrna">
    <property type="protein sequence ID" value="QL02p101788:mrna"/>
    <property type="gene ID" value="QL02p101788"/>
</dbReference>
<name>A0A7N2L328_QUELO</name>
<dbReference type="AlphaFoldDB" id="A0A7N2L328"/>
<dbReference type="InParanoid" id="A0A7N2L328"/>
<feature type="domain" description="EF-1-gamma C-terminal" evidence="3">
    <location>
        <begin position="212"/>
        <end position="318"/>
    </location>
</feature>
<dbReference type="Pfam" id="PF00647">
    <property type="entry name" value="EF1G"/>
    <property type="match status" value="1"/>
</dbReference>
<keyword evidence="6" id="KW-1185">Reference proteome</keyword>
<dbReference type="GO" id="GO:0004364">
    <property type="term" value="F:glutathione transferase activity"/>
    <property type="evidence" value="ECO:0007669"/>
    <property type="project" value="InterPro"/>
</dbReference>
<evidence type="ECO:0000256" key="2">
    <source>
        <dbReference type="SAM" id="MobiDB-lite"/>
    </source>
</evidence>
<sequence length="318" mass="35559">MGVSNKPPEFIKMKPTGKVPVVEIPDGPVFESNAIARYGKTIDFHPPTINFGDPLKIVILGLMGFLSVAAVHIQQWIDFASFEIDANILAFYRPKIGCAVYLPLEAATSLLKRELGAVNTRLASNTFMVGHSVLLADIVTPCKAFTKKPSQPKESAKPKPKDESKKEAKKGGACEAQARSWCRRGGGLYIKCLFSIRARSLCYMSLAAISGYNVENTVSFVTLNKVGGFLQRMDLARKYAFGKMLVIGSEPPFKVKLLWLLRGQEIPKFVFDECYDMELYEWKKVDITDEEQKERVSQMIADYEPFEGPHLLDAKCFK</sequence>
<dbReference type="PANTHER" id="PTHR44372:SF13">
    <property type="entry name" value="ELONGATION FACTOR 1-GAMMA 1-RELATED"/>
    <property type="match status" value="1"/>
</dbReference>
<dbReference type="EnsemblPlants" id="QL02p101788:mrna">
    <property type="protein sequence ID" value="QL02p101788:mrna"/>
    <property type="gene ID" value="QL02p101788"/>
</dbReference>
<dbReference type="PROSITE" id="PS50404">
    <property type="entry name" value="GST_NTER"/>
    <property type="match status" value="1"/>
</dbReference>
<organism evidence="5 6">
    <name type="scientific">Quercus lobata</name>
    <name type="common">Valley oak</name>
    <dbReference type="NCBI Taxonomy" id="97700"/>
    <lineage>
        <taxon>Eukaryota</taxon>
        <taxon>Viridiplantae</taxon>
        <taxon>Streptophyta</taxon>
        <taxon>Embryophyta</taxon>
        <taxon>Tracheophyta</taxon>
        <taxon>Spermatophyta</taxon>
        <taxon>Magnoliopsida</taxon>
        <taxon>eudicotyledons</taxon>
        <taxon>Gunneridae</taxon>
        <taxon>Pentapetalae</taxon>
        <taxon>rosids</taxon>
        <taxon>fabids</taxon>
        <taxon>Fagales</taxon>
        <taxon>Fagaceae</taxon>
        <taxon>Quercus</taxon>
    </lineage>
</organism>
<dbReference type="Proteomes" id="UP000594261">
    <property type="component" value="Chromosome 2"/>
</dbReference>
<evidence type="ECO:0000259" key="4">
    <source>
        <dbReference type="PROSITE" id="PS50404"/>
    </source>
</evidence>
<dbReference type="SUPFAM" id="SSF89942">
    <property type="entry name" value="eEF1-gamma domain"/>
    <property type="match status" value="1"/>
</dbReference>
<dbReference type="SUPFAM" id="SSF52833">
    <property type="entry name" value="Thioredoxin-like"/>
    <property type="match status" value="1"/>
</dbReference>
<dbReference type="InterPro" id="IPR036282">
    <property type="entry name" value="Glutathione-S-Trfase_C_sf"/>
</dbReference>
<feature type="domain" description="GST N-terminal" evidence="4">
    <location>
        <begin position="1"/>
        <end position="47"/>
    </location>
</feature>
<dbReference type="SUPFAM" id="SSF47616">
    <property type="entry name" value="GST C-terminal domain-like"/>
    <property type="match status" value="1"/>
</dbReference>
<evidence type="ECO:0000256" key="1">
    <source>
        <dbReference type="PROSITE-ProRule" id="PRU00519"/>
    </source>
</evidence>
<evidence type="ECO:0000259" key="3">
    <source>
        <dbReference type="PROSITE" id="PS50040"/>
    </source>
</evidence>
<dbReference type="PANTHER" id="PTHR44372">
    <property type="entry name" value="ELONGATION FACTOR 1-GAMMA 1-RELATED"/>
    <property type="match status" value="1"/>
</dbReference>
<dbReference type="InterPro" id="IPR004045">
    <property type="entry name" value="Glutathione_S-Trfase_N"/>
</dbReference>
<dbReference type="InterPro" id="IPR036433">
    <property type="entry name" value="EF1B_G_C_sf"/>
</dbReference>
<protein>
    <recommendedName>
        <fullName evidence="7">Elongation factor 1-gamma</fullName>
    </recommendedName>
</protein>
<keyword evidence="1" id="KW-0251">Elongation factor</keyword>
<dbReference type="PROSITE" id="PS50040">
    <property type="entry name" value="EF1G_C"/>
    <property type="match status" value="1"/>
</dbReference>
<dbReference type="Gene3D" id="3.30.70.1010">
    <property type="entry name" value="Translation elongation factor EF1B, gamma chain, conserved domain"/>
    <property type="match status" value="1"/>
</dbReference>